<dbReference type="RefSeq" id="XP_024579422.1">
    <property type="nucleotide sequence ID" value="XM_024729001.1"/>
</dbReference>
<organism evidence="1 2">
    <name type="scientific">Plasmopara halstedii</name>
    <name type="common">Downy mildew of sunflower</name>
    <dbReference type="NCBI Taxonomy" id="4781"/>
    <lineage>
        <taxon>Eukaryota</taxon>
        <taxon>Sar</taxon>
        <taxon>Stramenopiles</taxon>
        <taxon>Oomycota</taxon>
        <taxon>Peronosporomycetes</taxon>
        <taxon>Peronosporales</taxon>
        <taxon>Peronosporaceae</taxon>
        <taxon>Plasmopara</taxon>
    </lineage>
</organism>
<evidence type="ECO:0000313" key="1">
    <source>
        <dbReference type="EMBL" id="CEG43053.1"/>
    </source>
</evidence>
<protein>
    <submittedName>
        <fullName evidence="1">Uncharacterized protein</fullName>
    </submittedName>
</protein>
<sequence length="91" mass="10518">MRLRFCATLLIGCARWQRIIVLRSDRDGNLKFHITCDHRSRQCRLVEDLGSQERGSSTFVGILFSAKFREGDLRSSREIRNVSTISVKSFL</sequence>
<dbReference type="Proteomes" id="UP000054928">
    <property type="component" value="Unassembled WGS sequence"/>
</dbReference>
<dbReference type="EMBL" id="CCYD01000653">
    <property type="protein sequence ID" value="CEG43053.1"/>
    <property type="molecule type" value="Genomic_DNA"/>
</dbReference>
<proteinExistence type="predicted"/>
<reference evidence="2" key="1">
    <citation type="submission" date="2014-09" db="EMBL/GenBank/DDBJ databases">
        <authorList>
            <person name="Sharma Rahul"/>
            <person name="Thines Marco"/>
        </authorList>
    </citation>
    <scope>NUCLEOTIDE SEQUENCE [LARGE SCALE GENOMIC DNA]</scope>
</reference>
<dbReference type="AlphaFoldDB" id="A0A0P1ANH7"/>
<name>A0A0P1ANH7_PLAHL</name>
<evidence type="ECO:0000313" key="2">
    <source>
        <dbReference type="Proteomes" id="UP000054928"/>
    </source>
</evidence>
<accession>A0A0P1ANH7</accession>
<dbReference type="GeneID" id="36408330"/>
<keyword evidence="2" id="KW-1185">Reference proteome</keyword>